<dbReference type="SUPFAM" id="SSF47384">
    <property type="entry name" value="Homodimeric domain of signal transducing histidine kinase"/>
    <property type="match status" value="1"/>
</dbReference>
<dbReference type="CDD" id="cd16954">
    <property type="entry name" value="HATPase_PhoQ-like"/>
    <property type="match status" value="1"/>
</dbReference>
<evidence type="ECO:0000256" key="12">
    <source>
        <dbReference type="ARBA" id="ARBA00023136"/>
    </source>
</evidence>
<evidence type="ECO:0000256" key="13">
    <source>
        <dbReference type="SAM" id="Phobius"/>
    </source>
</evidence>
<keyword evidence="7" id="KW-0547">Nucleotide-binding</keyword>
<dbReference type="Proteomes" id="UP000620046">
    <property type="component" value="Unassembled WGS sequence"/>
</dbReference>
<dbReference type="SMART" id="SM00387">
    <property type="entry name" value="HATPase_c"/>
    <property type="match status" value="1"/>
</dbReference>
<dbReference type="PROSITE" id="PS50109">
    <property type="entry name" value="HIS_KIN"/>
    <property type="match status" value="1"/>
</dbReference>
<evidence type="ECO:0000313" key="17">
    <source>
        <dbReference type="Proteomes" id="UP000620046"/>
    </source>
</evidence>
<keyword evidence="9" id="KW-0067">ATP-binding</keyword>
<keyword evidence="10 13" id="KW-1133">Transmembrane helix</keyword>
<reference evidence="17" key="1">
    <citation type="journal article" date="2019" name="Int. J. Syst. Evol. Microbiol.">
        <title>The Global Catalogue of Microorganisms (GCM) 10K type strain sequencing project: providing services to taxonomists for standard genome sequencing and annotation.</title>
        <authorList>
            <consortium name="The Broad Institute Genomics Platform"/>
            <consortium name="The Broad Institute Genome Sequencing Center for Infectious Disease"/>
            <person name="Wu L."/>
            <person name="Ma J."/>
        </authorList>
    </citation>
    <scope>NUCLEOTIDE SEQUENCE [LARGE SCALE GENOMIC DNA]</scope>
    <source>
        <strain evidence="17">CGMCC 1.15439</strain>
    </source>
</reference>
<evidence type="ECO:0000256" key="4">
    <source>
        <dbReference type="ARBA" id="ARBA00022553"/>
    </source>
</evidence>
<dbReference type="EMBL" id="BMJA01000001">
    <property type="protein sequence ID" value="GGA24444.1"/>
    <property type="molecule type" value="Genomic_DNA"/>
</dbReference>
<dbReference type="InterPro" id="IPR058619">
    <property type="entry name" value="PhoQ/CarS-like_HATPase"/>
</dbReference>
<keyword evidence="11" id="KW-0902">Two-component regulatory system</keyword>
<comment type="caution">
    <text evidence="16">The sequence shown here is derived from an EMBL/GenBank/DDBJ whole genome shotgun (WGS) entry which is preliminary data.</text>
</comment>
<organism evidence="16 17">
    <name type="scientific">Dyella nitratireducens</name>
    <dbReference type="NCBI Taxonomy" id="1849580"/>
    <lineage>
        <taxon>Bacteria</taxon>
        <taxon>Pseudomonadati</taxon>
        <taxon>Pseudomonadota</taxon>
        <taxon>Gammaproteobacteria</taxon>
        <taxon>Lysobacterales</taxon>
        <taxon>Rhodanobacteraceae</taxon>
        <taxon>Dyella</taxon>
    </lineage>
</organism>
<evidence type="ECO:0000256" key="8">
    <source>
        <dbReference type="ARBA" id="ARBA00022777"/>
    </source>
</evidence>
<dbReference type="InterPro" id="IPR003660">
    <property type="entry name" value="HAMP_dom"/>
</dbReference>
<dbReference type="PANTHER" id="PTHR45436:SF4">
    <property type="entry name" value="SENSOR PROTEIN PHOQ"/>
    <property type="match status" value="1"/>
</dbReference>
<keyword evidence="4" id="KW-0597">Phosphoprotein</keyword>
<dbReference type="GO" id="GO:0016301">
    <property type="term" value="F:kinase activity"/>
    <property type="evidence" value="ECO:0007669"/>
    <property type="project" value="UniProtKB-KW"/>
</dbReference>
<dbReference type="Pfam" id="PF02518">
    <property type="entry name" value="HATPase_c"/>
    <property type="match status" value="1"/>
</dbReference>
<dbReference type="InterPro" id="IPR003594">
    <property type="entry name" value="HATPase_dom"/>
</dbReference>
<dbReference type="InterPro" id="IPR036890">
    <property type="entry name" value="HATPase_C_sf"/>
</dbReference>
<dbReference type="SUPFAM" id="SSF55874">
    <property type="entry name" value="ATPase domain of HSP90 chaperone/DNA topoisomerase II/histidine kinase"/>
    <property type="match status" value="1"/>
</dbReference>
<dbReference type="Gene3D" id="1.10.287.130">
    <property type="match status" value="1"/>
</dbReference>
<dbReference type="InterPro" id="IPR005467">
    <property type="entry name" value="His_kinase_dom"/>
</dbReference>
<evidence type="ECO:0000313" key="16">
    <source>
        <dbReference type="EMBL" id="GGA24444.1"/>
    </source>
</evidence>
<comment type="catalytic activity">
    <reaction evidence="1">
        <text>ATP + protein L-histidine = ADP + protein N-phospho-L-histidine.</text>
        <dbReference type="EC" id="2.7.13.3"/>
    </reaction>
</comment>
<keyword evidence="8 16" id="KW-0418">Kinase</keyword>
<feature type="transmembrane region" description="Helical" evidence="13">
    <location>
        <begin position="29"/>
        <end position="48"/>
    </location>
</feature>
<evidence type="ECO:0000256" key="9">
    <source>
        <dbReference type="ARBA" id="ARBA00022840"/>
    </source>
</evidence>
<evidence type="ECO:0000256" key="11">
    <source>
        <dbReference type="ARBA" id="ARBA00023012"/>
    </source>
</evidence>
<evidence type="ECO:0000256" key="1">
    <source>
        <dbReference type="ARBA" id="ARBA00000085"/>
    </source>
</evidence>
<evidence type="ECO:0000259" key="15">
    <source>
        <dbReference type="PROSITE" id="PS50885"/>
    </source>
</evidence>
<comment type="subcellular location">
    <subcellularLocation>
        <location evidence="2">Membrane</location>
    </subcellularLocation>
</comment>
<dbReference type="Gene3D" id="3.30.565.10">
    <property type="entry name" value="Histidine kinase-like ATPase, C-terminal domain"/>
    <property type="match status" value="1"/>
</dbReference>
<evidence type="ECO:0000256" key="7">
    <source>
        <dbReference type="ARBA" id="ARBA00022741"/>
    </source>
</evidence>
<keyword evidence="17" id="KW-1185">Reference proteome</keyword>
<name>A0ABQ1FQZ0_9GAMM</name>
<feature type="domain" description="HAMP" evidence="15">
    <location>
        <begin position="214"/>
        <end position="265"/>
    </location>
</feature>
<dbReference type="InterPro" id="IPR003661">
    <property type="entry name" value="HisK_dim/P_dom"/>
</dbReference>
<keyword evidence="6 13" id="KW-0812">Transmembrane</keyword>
<evidence type="ECO:0000256" key="10">
    <source>
        <dbReference type="ARBA" id="ARBA00022989"/>
    </source>
</evidence>
<dbReference type="EC" id="2.7.13.3" evidence="3"/>
<dbReference type="PANTHER" id="PTHR45436">
    <property type="entry name" value="SENSOR HISTIDINE KINASE YKOH"/>
    <property type="match status" value="1"/>
</dbReference>
<dbReference type="PRINTS" id="PR00344">
    <property type="entry name" value="BCTRLSENSOR"/>
</dbReference>
<evidence type="ECO:0000256" key="2">
    <source>
        <dbReference type="ARBA" id="ARBA00004370"/>
    </source>
</evidence>
<dbReference type="InterPro" id="IPR036097">
    <property type="entry name" value="HisK_dim/P_sf"/>
</dbReference>
<gene>
    <name evidence="16" type="primary">phoQ</name>
    <name evidence="16" type="ORF">GCM10010981_11140</name>
</gene>
<keyword evidence="12 13" id="KW-0472">Membrane</keyword>
<evidence type="ECO:0000256" key="3">
    <source>
        <dbReference type="ARBA" id="ARBA00012438"/>
    </source>
</evidence>
<dbReference type="PROSITE" id="PS50885">
    <property type="entry name" value="HAMP"/>
    <property type="match status" value="1"/>
</dbReference>
<proteinExistence type="predicted"/>
<protein>
    <recommendedName>
        <fullName evidence="3">histidine kinase</fullName>
        <ecNumber evidence="3">2.7.13.3</ecNumber>
    </recommendedName>
</protein>
<evidence type="ECO:0000256" key="5">
    <source>
        <dbReference type="ARBA" id="ARBA00022679"/>
    </source>
</evidence>
<keyword evidence="5" id="KW-0808">Transferase</keyword>
<feature type="domain" description="Histidine kinase" evidence="14">
    <location>
        <begin position="273"/>
        <end position="480"/>
    </location>
</feature>
<evidence type="ECO:0000259" key="14">
    <source>
        <dbReference type="PROSITE" id="PS50109"/>
    </source>
</evidence>
<dbReference type="InterPro" id="IPR050428">
    <property type="entry name" value="TCS_sensor_his_kinase"/>
</dbReference>
<dbReference type="RefSeq" id="WP_229720644.1">
    <property type="nucleotide sequence ID" value="NZ_BMJA01000001.1"/>
</dbReference>
<sequence length="480" mass="52601">MDAGTALPSLAAKTNDAAERRPFSLAARAALTTGLVLAAFLGAVGWTLSRTYADSELNKLQGRLHDYVITYIAGTDPRRDGTPLLPDTPPDPMFSRPGSGLYAVVMGDHGFHWESSSALQRDFSFLHQMQPGQSQFIGPVDTELGRLYYYSFGIALDVPATAGAPERPPVHLTFTVAQTEDELESNTTVYRRSLVGWLATLGVMLIVLQLLLLRWSLTPLRKVASDMSRVERGQSDHLDSQYPMELTGLTQRINAFVDSEREQRTRYRNTLADLAHSLKTPLAVIRSQVESSELPPAVRAPVLDQVRRMDELVAYQLARAATTGRQTFAAAVPIAGRAEDLVQSLEKVYAAKNVLCEFDIEDGAAFYGEQGDLLELMGNLLENAFKWAGHHVLLVVKTQRLPGRPRPGLLLSVEDDGPGIEGDMVEKILQRGVRGDERVKGHGIGLSIVQDIVRAYNGELTVDRSPEFGGARFSVALPPT</sequence>
<feature type="transmembrane region" description="Helical" evidence="13">
    <location>
        <begin position="194"/>
        <end position="213"/>
    </location>
</feature>
<dbReference type="InterPro" id="IPR004358">
    <property type="entry name" value="Sig_transdc_His_kin-like_C"/>
</dbReference>
<evidence type="ECO:0000256" key="6">
    <source>
        <dbReference type="ARBA" id="ARBA00022692"/>
    </source>
</evidence>
<accession>A0ABQ1FQZ0</accession>
<dbReference type="CDD" id="cd00082">
    <property type="entry name" value="HisKA"/>
    <property type="match status" value="1"/>
</dbReference>